<evidence type="ECO:0000256" key="8">
    <source>
        <dbReference type="SAM" id="Phobius"/>
    </source>
</evidence>
<dbReference type="Gene3D" id="1.20.1560.10">
    <property type="entry name" value="ABC transporter type 1, transmembrane domain"/>
    <property type="match status" value="1"/>
</dbReference>
<evidence type="ECO:0000256" key="6">
    <source>
        <dbReference type="ARBA" id="ARBA00022989"/>
    </source>
</evidence>
<dbReference type="InterPro" id="IPR036640">
    <property type="entry name" value="ABC1_TM_sf"/>
</dbReference>
<proteinExistence type="inferred from homology"/>
<keyword evidence="12" id="KW-1185">Reference proteome</keyword>
<name>A0A364K4X1_9BACL</name>
<feature type="transmembrane region" description="Helical" evidence="8">
    <location>
        <begin position="25"/>
        <end position="46"/>
    </location>
</feature>
<dbReference type="InterPro" id="IPR027417">
    <property type="entry name" value="P-loop_NTPase"/>
</dbReference>
<dbReference type="OrthoDB" id="9770415at2"/>
<evidence type="ECO:0000259" key="9">
    <source>
        <dbReference type="PROSITE" id="PS50893"/>
    </source>
</evidence>
<evidence type="ECO:0000256" key="7">
    <source>
        <dbReference type="ARBA" id="ARBA00023136"/>
    </source>
</evidence>
<dbReference type="PANTHER" id="PTHR43394:SF1">
    <property type="entry name" value="ATP-BINDING CASSETTE SUB-FAMILY B MEMBER 10, MITOCHONDRIAL"/>
    <property type="match status" value="1"/>
</dbReference>
<reference evidence="11 12" key="1">
    <citation type="submission" date="2018-06" db="EMBL/GenBank/DDBJ databases">
        <title>Thermoflavimicrobium daqus sp. nov., a thermophilic microbe isolated from Moutai-flavour Daqu.</title>
        <authorList>
            <person name="Wang X."/>
            <person name="Zhou H."/>
        </authorList>
    </citation>
    <scope>NUCLEOTIDE SEQUENCE [LARGE SCALE GENOMIC DNA]</scope>
    <source>
        <strain evidence="11 12">FBKL4.011</strain>
    </source>
</reference>
<dbReference type="SMART" id="SM00382">
    <property type="entry name" value="AAA"/>
    <property type="match status" value="1"/>
</dbReference>
<dbReference type="GO" id="GO:0016887">
    <property type="term" value="F:ATP hydrolysis activity"/>
    <property type="evidence" value="ECO:0007669"/>
    <property type="project" value="InterPro"/>
</dbReference>
<keyword evidence="5" id="KW-0067">ATP-binding</keyword>
<dbReference type="PROSITE" id="PS50929">
    <property type="entry name" value="ABC_TM1F"/>
    <property type="match status" value="1"/>
</dbReference>
<dbReference type="SUPFAM" id="SSF90123">
    <property type="entry name" value="ABC transporter transmembrane region"/>
    <property type="match status" value="1"/>
</dbReference>
<dbReference type="InterPro" id="IPR011527">
    <property type="entry name" value="ABC1_TM_dom"/>
</dbReference>
<keyword evidence="4" id="KW-0547">Nucleotide-binding</keyword>
<dbReference type="SUPFAM" id="SSF52540">
    <property type="entry name" value="P-loop containing nucleoside triphosphate hydrolases"/>
    <property type="match status" value="1"/>
</dbReference>
<protein>
    <submittedName>
        <fullName evidence="11">Multidrug ABC transporter permease</fullName>
    </submittedName>
</protein>
<dbReference type="Pfam" id="PF00005">
    <property type="entry name" value="ABC_tran"/>
    <property type="match status" value="1"/>
</dbReference>
<dbReference type="PROSITE" id="PS00211">
    <property type="entry name" value="ABC_TRANSPORTER_1"/>
    <property type="match status" value="1"/>
</dbReference>
<feature type="domain" description="ABC transporter" evidence="9">
    <location>
        <begin position="337"/>
        <end position="571"/>
    </location>
</feature>
<dbReference type="RefSeq" id="WP_113658795.1">
    <property type="nucleotide sequence ID" value="NZ_KZ845666.1"/>
</dbReference>
<evidence type="ECO:0000256" key="1">
    <source>
        <dbReference type="ARBA" id="ARBA00004651"/>
    </source>
</evidence>
<dbReference type="Pfam" id="PF00664">
    <property type="entry name" value="ABC_membrane"/>
    <property type="match status" value="1"/>
</dbReference>
<gene>
    <name evidence="11" type="ORF">DL897_08855</name>
</gene>
<feature type="domain" description="ABC transmembrane type-1" evidence="10">
    <location>
        <begin position="26"/>
        <end position="304"/>
    </location>
</feature>
<evidence type="ECO:0000256" key="4">
    <source>
        <dbReference type="ARBA" id="ARBA00022741"/>
    </source>
</evidence>
<reference evidence="11 12" key="2">
    <citation type="submission" date="2018-06" db="EMBL/GenBank/DDBJ databases">
        <authorList>
            <person name="Zhirakovskaya E."/>
        </authorList>
    </citation>
    <scope>NUCLEOTIDE SEQUENCE [LARGE SCALE GENOMIC DNA]</scope>
    <source>
        <strain evidence="11 12">FBKL4.011</strain>
    </source>
</reference>
<keyword evidence="3 8" id="KW-0812">Transmembrane</keyword>
<dbReference type="EMBL" id="QJKK01000004">
    <property type="protein sequence ID" value="RAL24424.1"/>
    <property type="molecule type" value="Genomic_DNA"/>
</dbReference>
<dbReference type="FunFam" id="3.40.50.300:FF:000218">
    <property type="entry name" value="Multidrug ABC transporter ATP-binding protein"/>
    <property type="match status" value="1"/>
</dbReference>
<dbReference type="InterPro" id="IPR039421">
    <property type="entry name" value="Type_1_exporter"/>
</dbReference>
<dbReference type="AlphaFoldDB" id="A0A364K4X1"/>
<dbReference type="CDD" id="cd18551">
    <property type="entry name" value="ABC_6TM_LmrA_like"/>
    <property type="match status" value="1"/>
</dbReference>
<dbReference type="InterPro" id="IPR017871">
    <property type="entry name" value="ABC_transporter-like_CS"/>
</dbReference>
<evidence type="ECO:0000313" key="12">
    <source>
        <dbReference type="Proteomes" id="UP000251213"/>
    </source>
</evidence>
<accession>A0A364K4X1</accession>
<evidence type="ECO:0000256" key="3">
    <source>
        <dbReference type="ARBA" id="ARBA00022692"/>
    </source>
</evidence>
<comment type="similarity">
    <text evidence="2">Belongs to the ABC transporter superfamily.</text>
</comment>
<dbReference type="PANTHER" id="PTHR43394">
    <property type="entry name" value="ATP-DEPENDENT PERMEASE MDL1, MITOCHONDRIAL"/>
    <property type="match status" value="1"/>
</dbReference>
<feature type="transmembrane region" description="Helical" evidence="8">
    <location>
        <begin position="244"/>
        <end position="266"/>
    </location>
</feature>
<dbReference type="GO" id="GO:0005886">
    <property type="term" value="C:plasma membrane"/>
    <property type="evidence" value="ECO:0007669"/>
    <property type="project" value="UniProtKB-SubCell"/>
</dbReference>
<comment type="subcellular location">
    <subcellularLocation>
        <location evidence="1">Cell membrane</location>
        <topology evidence="1">Multi-pass membrane protein</topology>
    </subcellularLocation>
</comment>
<feature type="transmembrane region" description="Helical" evidence="8">
    <location>
        <begin position="66"/>
        <end position="91"/>
    </location>
</feature>
<evidence type="ECO:0000256" key="5">
    <source>
        <dbReference type="ARBA" id="ARBA00022840"/>
    </source>
</evidence>
<evidence type="ECO:0000256" key="2">
    <source>
        <dbReference type="ARBA" id="ARBA00005417"/>
    </source>
</evidence>
<feature type="transmembrane region" description="Helical" evidence="8">
    <location>
        <begin position="137"/>
        <end position="157"/>
    </location>
</feature>
<dbReference type="GO" id="GO:0005524">
    <property type="term" value="F:ATP binding"/>
    <property type="evidence" value="ECO:0007669"/>
    <property type="project" value="UniProtKB-KW"/>
</dbReference>
<dbReference type="PROSITE" id="PS50893">
    <property type="entry name" value="ABC_TRANSPORTER_2"/>
    <property type="match status" value="1"/>
</dbReference>
<evidence type="ECO:0000313" key="11">
    <source>
        <dbReference type="EMBL" id="RAL24424.1"/>
    </source>
</evidence>
<evidence type="ECO:0000259" key="10">
    <source>
        <dbReference type="PROSITE" id="PS50929"/>
    </source>
</evidence>
<dbReference type="Gene3D" id="3.40.50.300">
    <property type="entry name" value="P-loop containing nucleotide triphosphate hydrolases"/>
    <property type="match status" value="1"/>
</dbReference>
<dbReference type="GO" id="GO:0015421">
    <property type="term" value="F:ABC-type oligopeptide transporter activity"/>
    <property type="evidence" value="ECO:0007669"/>
    <property type="project" value="TreeGrafter"/>
</dbReference>
<feature type="transmembrane region" description="Helical" evidence="8">
    <location>
        <begin position="163"/>
        <end position="184"/>
    </location>
</feature>
<dbReference type="InterPro" id="IPR003593">
    <property type="entry name" value="AAA+_ATPase"/>
</dbReference>
<comment type="caution">
    <text evidence="11">The sequence shown here is derived from an EMBL/GenBank/DDBJ whole genome shotgun (WGS) entry which is preliminary data.</text>
</comment>
<keyword evidence="7 8" id="KW-0472">Membrane</keyword>
<keyword evidence="6 8" id="KW-1133">Transmembrane helix</keyword>
<dbReference type="InterPro" id="IPR003439">
    <property type="entry name" value="ABC_transporter-like_ATP-bd"/>
</dbReference>
<sequence>MAKGLKREVNFGWLWKTTTPPKKQLILGIVLTLANTGVGLLIPLFIKDIVEGLKGGFSFIDLVPALLLVVLQIALGTISMYLLSYVGLSVVRNLREKTWSKLLQLPMPFYKKNKAGEVSSRVINDTSVVSELLSSDIAEFIAGVLQAVGSAIFLFVLDVPLTLVLLGSLPLIFLIVIPVSRIIAKISKEYQDKMSEFSGYVTGLVGVVHLVKTSNTEKDEAEKGKDYVNSLFSFGLKRAKIESLLSPLMSTFIYGVVILIVGYGAYRVSQGAITSGELIAYLLYLFEIVTPFEVIARFMGELQETKGSMFRLYEILDEDSESKIFKGKKKPKSCEVLAFKDVQFNYGSKKVLKKISFEAKAGTMTALVGPSGVGKTTLFSLMERFYAPQKGGIYLDGENASRFDLGLWRRMFSYVSQESPIIAGSVRDNLLYGVDKDVSDDELIEAAKLANAHDFIMKLPDDYDTVLDEKGGNLSGGQRQRLAIARAFLRDCKILLLDEVTANLDGDSETMIQESLESLIKDKIVFVIAHRISTIRNADQIVVLNDGKVAGIGTHNELLSNNDYYRRLVHQQFAQHMLEEPENLDWLDDFAADIDQVMEGFHTDIMTALTSLEQIRSGPLTRIQTRRIFISDDN</sequence>
<organism evidence="11 12">
    <name type="scientific">Thermoflavimicrobium daqui</name>
    <dbReference type="NCBI Taxonomy" id="2137476"/>
    <lineage>
        <taxon>Bacteria</taxon>
        <taxon>Bacillati</taxon>
        <taxon>Bacillota</taxon>
        <taxon>Bacilli</taxon>
        <taxon>Bacillales</taxon>
        <taxon>Thermoactinomycetaceae</taxon>
        <taxon>Thermoflavimicrobium</taxon>
    </lineage>
</organism>
<dbReference type="Proteomes" id="UP000251213">
    <property type="component" value="Unassembled WGS sequence"/>
</dbReference>